<protein>
    <recommendedName>
        <fullName evidence="3">MmcQ/YjbR family DNA-binding protein</fullName>
    </recommendedName>
</protein>
<evidence type="ECO:0008006" key="3">
    <source>
        <dbReference type="Google" id="ProtNLM"/>
    </source>
</evidence>
<dbReference type="SUPFAM" id="SSF142906">
    <property type="entry name" value="YjbR-like"/>
    <property type="match status" value="1"/>
</dbReference>
<comment type="caution">
    <text evidence="1">The sequence shown here is derived from an EMBL/GenBank/DDBJ whole genome shotgun (WGS) entry which is preliminary data.</text>
</comment>
<sequence>MSDNDPTLAMREKACTYPGVDEGTACTQSSFKVKGKAFLFAGPQGGRYKAMFKLKESRDEAQKLAGKYPDNYQIGTNIWVTARFSNEEPMPEDVWTRWLDESYALSVPMKK</sequence>
<keyword evidence="2" id="KW-1185">Reference proteome</keyword>
<dbReference type="InterPro" id="IPR038056">
    <property type="entry name" value="YjbR-like_sf"/>
</dbReference>
<reference evidence="1" key="2">
    <citation type="submission" date="2023-01" db="EMBL/GenBank/DDBJ databases">
        <title>Draft genome sequence of Maritalea porphyrae strain NBRC 107169.</title>
        <authorList>
            <person name="Sun Q."/>
            <person name="Mori K."/>
        </authorList>
    </citation>
    <scope>NUCLEOTIDE SEQUENCE</scope>
    <source>
        <strain evidence="1">NBRC 107169</strain>
    </source>
</reference>
<dbReference type="EMBL" id="BSNI01000002">
    <property type="protein sequence ID" value="GLQ18532.1"/>
    <property type="molecule type" value="Genomic_DNA"/>
</dbReference>
<organism evidence="1 2">
    <name type="scientific">Maritalea porphyrae</name>
    <dbReference type="NCBI Taxonomy" id="880732"/>
    <lineage>
        <taxon>Bacteria</taxon>
        <taxon>Pseudomonadati</taxon>
        <taxon>Pseudomonadota</taxon>
        <taxon>Alphaproteobacteria</taxon>
        <taxon>Hyphomicrobiales</taxon>
        <taxon>Devosiaceae</taxon>
        <taxon>Maritalea</taxon>
    </lineage>
</organism>
<gene>
    <name evidence="1" type="ORF">GCM10007879_27810</name>
</gene>
<dbReference type="InterPro" id="IPR058532">
    <property type="entry name" value="YjbR/MT2646/Rv2570-like"/>
</dbReference>
<evidence type="ECO:0000313" key="2">
    <source>
        <dbReference type="Proteomes" id="UP001161405"/>
    </source>
</evidence>
<evidence type="ECO:0000313" key="1">
    <source>
        <dbReference type="EMBL" id="GLQ18532.1"/>
    </source>
</evidence>
<dbReference type="Gene3D" id="3.90.1150.30">
    <property type="match status" value="1"/>
</dbReference>
<dbReference type="Pfam" id="PF04237">
    <property type="entry name" value="YjbR"/>
    <property type="match status" value="1"/>
</dbReference>
<name>A0ABQ5UX13_9HYPH</name>
<reference evidence="1" key="1">
    <citation type="journal article" date="2014" name="Int. J. Syst. Evol. Microbiol.">
        <title>Complete genome of a new Firmicutes species belonging to the dominant human colonic microbiota ('Ruminococcus bicirculans') reveals two chromosomes and a selective capacity to utilize plant glucans.</title>
        <authorList>
            <consortium name="NISC Comparative Sequencing Program"/>
            <person name="Wegmann U."/>
            <person name="Louis P."/>
            <person name="Goesmann A."/>
            <person name="Henrissat B."/>
            <person name="Duncan S.H."/>
            <person name="Flint H.J."/>
        </authorList>
    </citation>
    <scope>NUCLEOTIDE SEQUENCE</scope>
    <source>
        <strain evidence="1">NBRC 107169</strain>
    </source>
</reference>
<proteinExistence type="predicted"/>
<dbReference type="Proteomes" id="UP001161405">
    <property type="component" value="Unassembled WGS sequence"/>
</dbReference>
<dbReference type="RefSeq" id="WP_284365524.1">
    <property type="nucleotide sequence ID" value="NZ_BSNI01000002.1"/>
</dbReference>
<accession>A0ABQ5UX13</accession>